<dbReference type="HOGENOM" id="CLU_2747057_0_0_1"/>
<feature type="non-terminal residue" evidence="2">
    <location>
        <position position="1"/>
    </location>
</feature>
<feature type="region of interest" description="Disordered" evidence="1">
    <location>
        <begin position="37"/>
        <end position="71"/>
    </location>
</feature>
<dbReference type="EMBL" id="KN833895">
    <property type="protein sequence ID" value="KIK15324.1"/>
    <property type="molecule type" value="Genomic_DNA"/>
</dbReference>
<name>A0A0C9YN44_9AGAM</name>
<proteinExistence type="predicted"/>
<feature type="non-terminal residue" evidence="2">
    <location>
        <position position="71"/>
    </location>
</feature>
<organism evidence="2 3">
    <name type="scientific">Pisolithus microcarpus 441</name>
    <dbReference type="NCBI Taxonomy" id="765257"/>
    <lineage>
        <taxon>Eukaryota</taxon>
        <taxon>Fungi</taxon>
        <taxon>Dikarya</taxon>
        <taxon>Basidiomycota</taxon>
        <taxon>Agaricomycotina</taxon>
        <taxon>Agaricomycetes</taxon>
        <taxon>Agaricomycetidae</taxon>
        <taxon>Boletales</taxon>
        <taxon>Sclerodermatineae</taxon>
        <taxon>Pisolithaceae</taxon>
        <taxon>Pisolithus</taxon>
    </lineage>
</organism>
<evidence type="ECO:0000256" key="1">
    <source>
        <dbReference type="SAM" id="MobiDB-lite"/>
    </source>
</evidence>
<feature type="region of interest" description="Disordered" evidence="1">
    <location>
        <begin position="1"/>
        <end position="23"/>
    </location>
</feature>
<dbReference type="AlphaFoldDB" id="A0A0C9YN44"/>
<accession>A0A0C9YN44</accession>
<protein>
    <submittedName>
        <fullName evidence="2">Uncharacterized protein</fullName>
    </submittedName>
</protein>
<reference evidence="2 3" key="1">
    <citation type="submission" date="2014-04" db="EMBL/GenBank/DDBJ databases">
        <authorList>
            <consortium name="DOE Joint Genome Institute"/>
            <person name="Kuo A."/>
            <person name="Kohler A."/>
            <person name="Costa M.D."/>
            <person name="Nagy L.G."/>
            <person name="Floudas D."/>
            <person name="Copeland A."/>
            <person name="Barry K.W."/>
            <person name="Cichocki N."/>
            <person name="Veneault-Fourrey C."/>
            <person name="LaButti K."/>
            <person name="Lindquist E.A."/>
            <person name="Lipzen A."/>
            <person name="Lundell T."/>
            <person name="Morin E."/>
            <person name="Murat C."/>
            <person name="Sun H."/>
            <person name="Tunlid A."/>
            <person name="Henrissat B."/>
            <person name="Grigoriev I.V."/>
            <person name="Hibbett D.S."/>
            <person name="Martin F."/>
            <person name="Nordberg H.P."/>
            <person name="Cantor M.N."/>
            <person name="Hua S.X."/>
        </authorList>
    </citation>
    <scope>NUCLEOTIDE SEQUENCE [LARGE SCALE GENOMIC DNA]</scope>
    <source>
        <strain evidence="2 3">441</strain>
    </source>
</reference>
<dbReference type="Proteomes" id="UP000054018">
    <property type="component" value="Unassembled WGS sequence"/>
</dbReference>
<reference evidence="3" key="2">
    <citation type="submission" date="2015-01" db="EMBL/GenBank/DDBJ databases">
        <title>Evolutionary Origins and Diversification of the Mycorrhizal Mutualists.</title>
        <authorList>
            <consortium name="DOE Joint Genome Institute"/>
            <consortium name="Mycorrhizal Genomics Consortium"/>
            <person name="Kohler A."/>
            <person name="Kuo A."/>
            <person name="Nagy L.G."/>
            <person name="Floudas D."/>
            <person name="Copeland A."/>
            <person name="Barry K.W."/>
            <person name="Cichocki N."/>
            <person name="Veneault-Fourrey C."/>
            <person name="LaButti K."/>
            <person name="Lindquist E.A."/>
            <person name="Lipzen A."/>
            <person name="Lundell T."/>
            <person name="Morin E."/>
            <person name="Murat C."/>
            <person name="Riley R."/>
            <person name="Ohm R."/>
            <person name="Sun H."/>
            <person name="Tunlid A."/>
            <person name="Henrissat B."/>
            <person name="Grigoriev I.V."/>
            <person name="Hibbett D.S."/>
            <person name="Martin F."/>
        </authorList>
    </citation>
    <scope>NUCLEOTIDE SEQUENCE [LARGE SCALE GENOMIC DNA]</scope>
    <source>
        <strain evidence="3">441</strain>
    </source>
</reference>
<evidence type="ECO:0000313" key="3">
    <source>
        <dbReference type="Proteomes" id="UP000054018"/>
    </source>
</evidence>
<keyword evidence="3" id="KW-1185">Reference proteome</keyword>
<evidence type="ECO:0000313" key="2">
    <source>
        <dbReference type="EMBL" id="KIK15324.1"/>
    </source>
</evidence>
<gene>
    <name evidence="2" type="ORF">PISMIDRAFT_687362</name>
</gene>
<sequence length="71" mass="7786">LNSASPYPHNCRYPQTPTFSPNPAHEIEAAYTYKTHLARTPPVRRQARRGVHHSGEMGGGGVMQQTAISCP</sequence>